<dbReference type="Pfam" id="PF00528">
    <property type="entry name" value="BPD_transp_1"/>
    <property type="match status" value="1"/>
</dbReference>
<sequence length="420" mass="45817">MNGSATEVALPIDIKASTANPAQRALRRARVKAFLFVLPLLAFLCIFFVAPIAQMLSRSIDNRSISDVLPRTHRALAEWDRKSLPGEQACRALIADLNQAREQERLGPVARELGYQRSGINRVLFKTARRIGEEAGTSCMDRLSSIDTAWTQLSVWATLKDQTGAVTSAHLLGSFDARLDTEGHIVEQPEDQRIYVELYKRTAIVGLAVTAIVLLMGFPLAHLLANASGRIASVLMMCVLVPFWTSLLVRTTSWIVLLQRDGPLLDLLASLKLIDGQNRPQLAYTMFASLVAISHILLPIMILSLYSVMKGVPKDYVRASLSLGASPLRTFWSVYLPQVAPGIATGSVLVFITTLGVYITPALVGGSSGQMIGNMIAYHMQSSLNWGLAAGLSAVLLVAVWLVFYVFNRVVGLEKMGVAK</sequence>
<evidence type="ECO:0000256" key="2">
    <source>
        <dbReference type="ARBA" id="ARBA00007069"/>
    </source>
</evidence>
<comment type="subcellular location">
    <subcellularLocation>
        <location evidence="1 8">Cell membrane</location>
        <topology evidence="1 8">Multi-pass membrane protein</topology>
    </subcellularLocation>
</comment>
<dbReference type="CDD" id="cd06261">
    <property type="entry name" value="TM_PBP2"/>
    <property type="match status" value="1"/>
</dbReference>
<feature type="transmembrane region" description="Helical" evidence="8">
    <location>
        <begin position="282"/>
        <end position="306"/>
    </location>
</feature>
<evidence type="ECO:0000256" key="3">
    <source>
        <dbReference type="ARBA" id="ARBA00022448"/>
    </source>
</evidence>
<feature type="domain" description="ABC transmembrane type-1" evidence="9">
    <location>
        <begin position="199"/>
        <end position="407"/>
    </location>
</feature>
<comment type="similarity">
    <text evidence="2">Belongs to the binding-protein-dependent transport system permease family. CysTW subfamily.</text>
</comment>
<dbReference type="InterPro" id="IPR035906">
    <property type="entry name" value="MetI-like_sf"/>
</dbReference>
<evidence type="ECO:0000313" key="11">
    <source>
        <dbReference type="Proteomes" id="UP000184395"/>
    </source>
</evidence>
<protein>
    <submittedName>
        <fullName evidence="10">Putative spermidine/putrescine transport system permease protein</fullName>
    </submittedName>
</protein>
<proteinExistence type="inferred from homology"/>
<dbReference type="PANTHER" id="PTHR42929">
    <property type="entry name" value="INNER MEMBRANE ABC TRANSPORTER PERMEASE PROTEIN YDCU-RELATED-RELATED"/>
    <property type="match status" value="1"/>
</dbReference>
<dbReference type="GO" id="GO:0055085">
    <property type="term" value="P:transmembrane transport"/>
    <property type="evidence" value="ECO:0007669"/>
    <property type="project" value="InterPro"/>
</dbReference>
<evidence type="ECO:0000313" key="10">
    <source>
        <dbReference type="EMBL" id="SHK50617.1"/>
    </source>
</evidence>
<organism evidence="10 11">
    <name type="scientific">Paraburkholderia terricola</name>
    <dbReference type="NCBI Taxonomy" id="169427"/>
    <lineage>
        <taxon>Bacteria</taxon>
        <taxon>Pseudomonadati</taxon>
        <taxon>Pseudomonadota</taxon>
        <taxon>Betaproteobacteria</taxon>
        <taxon>Burkholderiales</taxon>
        <taxon>Burkholderiaceae</taxon>
        <taxon>Paraburkholderia</taxon>
    </lineage>
</organism>
<dbReference type="AlphaFoldDB" id="A0A1M6T125"/>
<evidence type="ECO:0000256" key="4">
    <source>
        <dbReference type="ARBA" id="ARBA00022475"/>
    </source>
</evidence>
<dbReference type="InterPro" id="IPR000515">
    <property type="entry name" value="MetI-like"/>
</dbReference>
<evidence type="ECO:0000259" key="9">
    <source>
        <dbReference type="PROSITE" id="PS50928"/>
    </source>
</evidence>
<feature type="transmembrane region" description="Helical" evidence="8">
    <location>
        <begin position="231"/>
        <end position="249"/>
    </location>
</feature>
<dbReference type="OrthoDB" id="9808619at2"/>
<reference evidence="10 11" key="1">
    <citation type="submission" date="2016-11" db="EMBL/GenBank/DDBJ databases">
        <authorList>
            <person name="Jaros S."/>
            <person name="Januszkiewicz K."/>
            <person name="Wedrychowicz H."/>
        </authorList>
    </citation>
    <scope>NUCLEOTIDE SEQUENCE [LARGE SCALE GENOMIC DNA]</scope>
    <source>
        <strain evidence="10 11">LMG 20594</strain>
    </source>
</reference>
<evidence type="ECO:0000256" key="1">
    <source>
        <dbReference type="ARBA" id="ARBA00004651"/>
    </source>
</evidence>
<feature type="transmembrane region" description="Helical" evidence="8">
    <location>
        <begin position="339"/>
        <end position="364"/>
    </location>
</feature>
<dbReference type="Proteomes" id="UP000184395">
    <property type="component" value="Unassembled WGS sequence"/>
</dbReference>
<dbReference type="PANTHER" id="PTHR42929:SF5">
    <property type="entry name" value="ABC TRANSPORTER PERMEASE PROTEIN"/>
    <property type="match status" value="1"/>
</dbReference>
<dbReference type="SUPFAM" id="SSF161098">
    <property type="entry name" value="MetI-like"/>
    <property type="match status" value="1"/>
</dbReference>
<dbReference type="Gene3D" id="1.10.3720.10">
    <property type="entry name" value="MetI-like"/>
    <property type="match status" value="1"/>
</dbReference>
<dbReference type="EMBL" id="FRAB01000025">
    <property type="protein sequence ID" value="SHK50617.1"/>
    <property type="molecule type" value="Genomic_DNA"/>
</dbReference>
<keyword evidence="7 8" id="KW-0472">Membrane</keyword>
<dbReference type="GO" id="GO:0005886">
    <property type="term" value="C:plasma membrane"/>
    <property type="evidence" value="ECO:0007669"/>
    <property type="project" value="UniProtKB-SubCell"/>
</dbReference>
<feature type="transmembrane region" description="Helical" evidence="8">
    <location>
        <begin position="33"/>
        <end position="53"/>
    </location>
</feature>
<keyword evidence="3 8" id="KW-0813">Transport</keyword>
<dbReference type="STRING" id="169427.SAMN05192548_10254"/>
<evidence type="ECO:0000256" key="6">
    <source>
        <dbReference type="ARBA" id="ARBA00022989"/>
    </source>
</evidence>
<evidence type="ECO:0000256" key="7">
    <source>
        <dbReference type="ARBA" id="ARBA00023136"/>
    </source>
</evidence>
<keyword evidence="4" id="KW-1003">Cell membrane</keyword>
<gene>
    <name evidence="10" type="ORF">SAMN05192548_10254</name>
</gene>
<accession>A0A1M6T125</accession>
<keyword evidence="6 8" id="KW-1133">Transmembrane helix</keyword>
<keyword evidence="5 8" id="KW-0812">Transmembrane</keyword>
<feature type="transmembrane region" description="Helical" evidence="8">
    <location>
        <begin position="203"/>
        <end position="225"/>
    </location>
</feature>
<evidence type="ECO:0000256" key="8">
    <source>
        <dbReference type="RuleBase" id="RU363032"/>
    </source>
</evidence>
<name>A0A1M6T125_9BURK</name>
<evidence type="ECO:0000256" key="5">
    <source>
        <dbReference type="ARBA" id="ARBA00022692"/>
    </source>
</evidence>
<feature type="transmembrane region" description="Helical" evidence="8">
    <location>
        <begin position="384"/>
        <end position="407"/>
    </location>
</feature>
<dbReference type="RefSeq" id="WP_084561452.1">
    <property type="nucleotide sequence ID" value="NZ_CADFGY010000027.1"/>
</dbReference>
<dbReference type="PROSITE" id="PS50928">
    <property type="entry name" value="ABC_TM1"/>
    <property type="match status" value="1"/>
</dbReference>